<name>A0A7W7N3Q5_9CAUL</name>
<feature type="chain" id="PRO_5030825448" evidence="5">
    <location>
        <begin position="27"/>
        <end position="1129"/>
    </location>
</feature>
<sequence length="1129" mass="122394">MNLKRRYLFGTTVLAGLIAVSAPAFAQTQPSAQEESATKVDEIVVTGSRIRRDPTTVAAPIIQIDGAALLETGLPTVIDYLATIPALSNSLVPSDTTGTGLNDGGLEFANLRSLGSGRTLTLIDGRRHVGSSAGSLSVDVSIIPRLLIQNIEIITGGASSVYGADAVSGVINYTLRKDFEGLTIDGNYGELVKGGDAATRRLSVLGGINLLDDRLNLYAHAEYEKADEVRTDQIGWIRRGRVALGIDADPTNPAIGPASDGFVDTGEFYNARRLDRPLWGSTTLANMQRPSPFGDPDIPVAACRGFSTSSNCFNVDPSYTYWFDGTTARLANFGQRIGNTGASRPWNIGGDGEPAGLTAFDNRTRFPEQESQRYQVGANYTVNDNIRASFEAKYTTEDAYDQGQFSFWDIFIVDSALACGGTPFGGAARTCNSGNTPGLISGTSSFATRTDNAFLPANLVAAIRGNTFIPYADPTNTTPGAPGAAVSAPIALHRGFGVPRDQTNNREVQRYVAAIEGNYDRVGFINNANWDLSYTYGEMNNRNRETGPDAIRFAHAMDAVVDTGGLVNGRPGQVVCRVQLLAAQGITIQEQNPNTAATTYADPKTNPEIAGCVPLNVFGNGNQSPEAIQYISAAVTVLEKNIQESAVATFGGELGDFWGAGQIGFSLGAEYRREYTEGIGRSRDTAGRLLQLNTGDDFLGAEYETKELFAEVAVPLFRDSWMGDFAELSGSYRTFDYTTAGTGDVYGVSLVYRPIPDITFKSSFNTSFRAPNLSENFRPYGQTFVNAFTDPCDTRAIAGFTGANAAEIKANRIANCTKMAAAKGLTYDFSQATVGIADDYRPNYSAGIASVLGGNPDLRPETSESFTFSTVLRPRFIPNFSLVLDYYEITIDDVIVTPSGQQIAEQCVNGKELDALACSLTFRANPNNDTDPFNVFKVGAPVGDPIGGFILQTLNFAKLETRGLDISANYSIDTEEMFGLNLGRFDYSFSALWLIEQKQYTSLTNRDSFNDLATNVFYPRLEGTSRLTWSPNERFNVSWLADWMGSQDLVKTRDVMASGNTDGQPTDWYTTGNFVRHDVSVRYRFNDELTMRAGVTNLTNVEPPAYLGFASTFDPYGRRFFVGFSYSPW</sequence>
<dbReference type="SUPFAM" id="SSF56935">
    <property type="entry name" value="Porins"/>
    <property type="match status" value="1"/>
</dbReference>
<keyword evidence="8" id="KW-0675">Receptor</keyword>
<dbReference type="Proteomes" id="UP000539957">
    <property type="component" value="Unassembled WGS sequence"/>
</dbReference>
<accession>A0A7W7N3Q5</accession>
<evidence type="ECO:0000259" key="6">
    <source>
        <dbReference type="Pfam" id="PF00593"/>
    </source>
</evidence>
<comment type="subcellular location">
    <subcellularLocation>
        <location evidence="1 4">Cell outer membrane</location>
    </subcellularLocation>
</comment>
<protein>
    <submittedName>
        <fullName evidence="8">Outer membrane receptor protein involved in Fe transport</fullName>
    </submittedName>
</protein>
<comment type="similarity">
    <text evidence="4">Belongs to the TonB-dependent receptor family.</text>
</comment>
<feature type="domain" description="TonB-dependent receptor plug" evidence="7">
    <location>
        <begin position="56"/>
        <end position="170"/>
    </location>
</feature>
<proteinExistence type="inferred from homology"/>
<gene>
    <name evidence="8" type="ORF">HNP32_002392</name>
</gene>
<comment type="caution">
    <text evidence="8">The sequence shown here is derived from an EMBL/GenBank/DDBJ whole genome shotgun (WGS) entry which is preliminary data.</text>
</comment>
<dbReference type="InterPro" id="IPR036942">
    <property type="entry name" value="Beta-barrel_TonB_sf"/>
</dbReference>
<dbReference type="InterPro" id="IPR012910">
    <property type="entry name" value="Plug_dom"/>
</dbReference>
<dbReference type="GO" id="GO:0009279">
    <property type="term" value="C:cell outer membrane"/>
    <property type="evidence" value="ECO:0007669"/>
    <property type="project" value="UniProtKB-SubCell"/>
</dbReference>
<keyword evidence="9" id="KW-1185">Reference proteome</keyword>
<evidence type="ECO:0000256" key="4">
    <source>
        <dbReference type="RuleBase" id="RU003357"/>
    </source>
</evidence>
<dbReference type="Pfam" id="PF07715">
    <property type="entry name" value="Plug"/>
    <property type="match status" value="1"/>
</dbReference>
<evidence type="ECO:0000259" key="7">
    <source>
        <dbReference type="Pfam" id="PF07715"/>
    </source>
</evidence>
<dbReference type="AlphaFoldDB" id="A0A7W7N3Q5"/>
<feature type="signal peptide" evidence="5">
    <location>
        <begin position="1"/>
        <end position="26"/>
    </location>
</feature>
<dbReference type="PANTHER" id="PTHR47234">
    <property type="match status" value="1"/>
</dbReference>
<dbReference type="Pfam" id="PF00593">
    <property type="entry name" value="TonB_dep_Rec_b-barrel"/>
    <property type="match status" value="1"/>
</dbReference>
<keyword evidence="4" id="KW-0798">TonB box</keyword>
<keyword evidence="3" id="KW-0998">Cell outer membrane</keyword>
<dbReference type="RefSeq" id="WP_184270329.1">
    <property type="nucleotide sequence ID" value="NZ_JACHKY010000003.1"/>
</dbReference>
<feature type="domain" description="TonB-dependent receptor-like beta-barrel" evidence="6">
    <location>
        <begin position="553"/>
        <end position="1098"/>
    </location>
</feature>
<organism evidence="8 9">
    <name type="scientific">Brevundimonas bullata</name>
    <dbReference type="NCBI Taxonomy" id="13160"/>
    <lineage>
        <taxon>Bacteria</taxon>
        <taxon>Pseudomonadati</taxon>
        <taxon>Pseudomonadota</taxon>
        <taxon>Alphaproteobacteria</taxon>
        <taxon>Caulobacterales</taxon>
        <taxon>Caulobacteraceae</taxon>
        <taxon>Brevundimonas</taxon>
    </lineage>
</organism>
<dbReference type="Gene3D" id="2.170.130.10">
    <property type="entry name" value="TonB-dependent receptor, plug domain"/>
    <property type="match status" value="1"/>
</dbReference>
<evidence type="ECO:0000256" key="3">
    <source>
        <dbReference type="ARBA" id="ARBA00023237"/>
    </source>
</evidence>
<reference evidence="8 9" key="1">
    <citation type="submission" date="2020-08" db="EMBL/GenBank/DDBJ databases">
        <title>Functional genomics of gut bacteria from endangered species of beetles.</title>
        <authorList>
            <person name="Carlos-Shanley C."/>
        </authorList>
    </citation>
    <scope>NUCLEOTIDE SEQUENCE [LARGE SCALE GENOMIC DNA]</scope>
    <source>
        <strain evidence="8 9">S00123</strain>
    </source>
</reference>
<evidence type="ECO:0000256" key="2">
    <source>
        <dbReference type="ARBA" id="ARBA00023136"/>
    </source>
</evidence>
<evidence type="ECO:0000256" key="1">
    <source>
        <dbReference type="ARBA" id="ARBA00004442"/>
    </source>
</evidence>
<evidence type="ECO:0000313" key="8">
    <source>
        <dbReference type="EMBL" id="MBB4798648.1"/>
    </source>
</evidence>
<dbReference type="Gene3D" id="2.40.170.20">
    <property type="entry name" value="TonB-dependent receptor, beta-barrel domain"/>
    <property type="match status" value="1"/>
</dbReference>
<evidence type="ECO:0000256" key="5">
    <source>
        <dbReference type="SAM" id="SignalP"/>
    </source>
</evidence>
<keyword evidence="5" id="KW-0732">Signal</keyword>
<dbReference type="EMBL" id="JACHKY010000003">
    <property type="protein sequence ID" value="MBB4798648.1"/>
    <property type="molecule type" value="Genomic_DNA"/>
</dbReference>
<evidence type="ECO:0000313" key="9">
    <source>
        <dbReference type="Proteomes" id="UP000539957"/>
    </source>
</evidence>
<dbReference type="InterPro" id="IPR037066">
    <property type="entry name" value="Plug_dom_sf"/>
</dbReference>
<keyword evidence="2 4" id="KW-0472">Membrane</keyword>
<dbReference type="InterPro" id="IPR000531">
    <property type="entry name" value="Beta-barrel_TonB"/>
</dbReference>
<dbReference type="PANTHER" id="PTHR47234:SF2">
    <property type="entry name" value="TONB-DEPENDENT RECEPTOR"/>
    <property type="match status" value="1"/>
</dbReference>